<proteinExistence type="predicted"/>
<evidence type="ECO:0000256" key="5">
    <source>
        <dbReference type="SAM" id="MobiDB-lite"/>
    </source>
</evidence>
<dbReference type="EMBL" id="JAACFV010000090">
    <property type="protein sequence ID" value="KAF7506275.1"/>
    <property type="molecule type" value="Genomic_DNA"/>
</dbReference>
<evidence type="ECO:0000313" key="7">
    <source>
        <dbReference type="Proteomes" id="UP000606974"/>
    </source>
</evidence>
<dbReference type="PANTHER" id="PTHR12864">
    <property type="entry name" value="RAN BINDING PROTEIN 9-RELATED"/>
    <property type="match status" value="1"/>
</dbReference>
<accession>A0A8H7E2F5</accession>
<comment type="subcellular location">
    <subcellularLocation>
        <location evidence="1">Membrane</location>
    </subcellularLocation>
</comment>
<gene>
    <name evidence="6" type="ORF">GJ744_012083</name>
</gene>
<reference evidence="6" key="1">
    <citation type="submission" date="2020-02" db="EMBL/GenBank/DDBJ databases">
        <authorList>
            <person name="Palmer J.M."/>
        </authorList>
    </citation>
    <scope>NUCLEOTIDE SEQUENCE</scope>
    <source>
        <strain evidence="6">EPUS1.4</strain>
        <tissue evidence="6">Thallus</tissue>
    </source>
</reference>
<dbReference type="Proteomes" id="UP000606974">
    <property type="component" value="Unassembled WGS sequence"/>
</dbReference>
<keyword evidence="4" id="KW-0472">Membrane</keyword>
<evidence type="ECO:0000313" key="6">
    <source>
        <dbReference type="EMBL" id="KAF7506275.1"/>
    </source>
</evidence>
<evidence type="ECO:0000256" key="2">
    <source>
        <dbReference type="ARBA" id="ARBA00022692"/>
    </source>
</evidence>
<protein>
    <recommendedName>
        <fullName evidence="8">SPRY domain-containing protein</fullName>
    </recommendedName>
</protein>
<keyword evidence="2" id="KW-0812">Transmembrane</keyword>
<comment type="caution">
    <text evidence="6">The sequence shown here is derived from an EMBL/GenBank/DDBJ whole genome shotgun (WGS) entry which is preliminary data.</text>
</comment>
<evidence type="ECO:0000256" key="3">
    <source>
        <dbReference type="ARBA" id="ARBA00022989"/>
    </source>
</evidence>
<dbReference type="AlphaFoldDB" id="A0A8H7E2F5"/>
<feature type="region of interest" description="Disordered" evidence="5">
    <location>
        <begin position="1"/>
        <end position="100"/>
    </location>
</feature>
<organism evidence="6 7">
    <name type="scientific">Endocarpon pusillum</name>
    <dbReference type="NCBI Taxonomy" id="364733"/>
    <lineage>
        <taxon>Eukaryota</taxon>
        <taxon>Fungi</taxon>
        <taxon>Dikarya</taxon>
        <taxon>Ascomycota</taxon>
        <taxon>Pezizomycotina</taxon>
        <taxon>Eurotiomycetes</taxon>
        <taxon>Chaetothyriomycetidae</taxon>
        <taxon>Verrucariales</taxon>
        <taxon>Verrucariaceae</taxon>
        <taxon>Endocarpon</taxon>
    </lineage>
</organism>
<evidence type="ECO:0008006" key="8">
    <source>
        <dbReference type="Google" id="ProtNLM"/>
    </source>
</evidence>
<sequence length="373" mass="41044">MGFFKSLKGEGPKSIGGKEESQDQQQRSSEKRHLFGHALPNQYDPPPGPHSSQMRSTEYEPPPGPPPGQYSKATDAFAPPSGPPPRQTNATEDNPPPYHDWTVIPDTALLPPPPAIHYERSANNASWDDAARAHDWCRQNPLYSPSQPHPSLYNAVQDGDISLQKPQEFKGDLTQCGKGQWKATTKFSCTDCIFLSTLPLYFAVEDSPLMTGRSKAIYFEVRLLATGENIARQAAGVAVGFCAKPYPSWRLPGWQRASLGVHGDDGRRFVNDPDGGVDFTRPFKPGETVGIGMKFSIAPNVQGHGKAHAEVFFTRDGKRDEGWQVDEERDRESDSVLGLEGEMDLYAAVGMFGAVDLEVQFAPEGWLYQPESA</sequence>
<keyword evidence="7" id="KW-1185">Reference proteome</keyword>
<keyword evidence="3" id="KW-1133">Transmembrane helix</keyword>
<dbReference type="CDD" id="cd12910">
    <property type="entry name" value="SPRY_SSH4_like"/>
    <property type="match status" value="1"/>
</dbReference>
<evidence type="ECO:0000256" key="1">
    <source>
        <dbReference type="ARBA" id="ARBA00004370"/>
    </source>
</evidence>
<feature type="compositionally biased region" description="Basic and acidic residues" evidence="5">
    <location>
        <begin position="7"/>
        <end position="21"/>
    </location>
</feature>
<dbReference type="InterPro" id="IPR050618">
    <property type="entry name" value="Ubq-SigPath_Reg"/>
</dbReference>
<dbReference type="GO" id="GO:0016020">
    <property type="term" value="C:membrane"/>
    <property type="evidence" value="ECO:0007669"/>
    <property type="project" value="UniProtKB-SubCell"/>
</dbReference>
<dbReference type="OrthoDB" id="25503at2759"/>
<dbReference type="InterPro" id="IPR043136">
    <property type="entry name" value="B30.2/SPRY_sf"/>
</dbReference>
<name>A0A8H7E2F5_9EURO</name>
<dbReference type="Gene3D" id="2.60.120.920">
    <property type="match status" value="1"/>
</dbReference>
<dbReference type="InterPro" id="IPR035780">
    <property type="entry name" value="SPRY_Ssh4-like"/>
</dbReference>
<evidence type="ECO:0000256" key="4">
    <source>
        <dbReference type="ARBA" id="ARBA00023136"/>
    </source>
</evidence>